<sequence length="74" mass="8719">MVQNDLKFHAEMYIVADKYQFTGLKDLIQRKFEYNSFAYYNTPEFVDAILTTYELTLETNKGLKELTAKVIARN</sequence>
<accession>A0A6A6DAF8</accession>
<organism evidence="1 2">
    <name type="scientific">Zopfia rhizophila CBS 207.26</name>
    <dbReference type="NCBI Taxonomy" id="1314779"/>
    <lineage>
        <taxon>Eukaryota</taxon>
        <taxon>Fungi</taxon>
        <taxon>Dikarya</taxon>
        <taxon>Ascomycota</taxon>
        <taxon>Pezizomycotina</taxon>
        <taxon>Dothideomycetes</taxon>
        <taxon>Dothideomycetes incertae sedis</taxon>
        <taxon>Zopfiaceae</taxon>
        <taxon>Zopfia</taxon>
    </lineage>
</organism>
<protein>
    <recommendedName>
        <fullName evidence="3">BTB domain-containing protein</fullName>
    </recommendedName>
</protein>
<dbReference type="Proteomes" id="UP000800200">
    <property type="component" value="Unassembled WGS sequence"/>
</dbReference>
<evidence type="ECO:0000313" key="2">
    <source>
        <dbReference type="Proteomes" id="UP000800200"/>
    </source>
</evidence>
<proteinExistence type="predicted"/>
<evidence type="ECO:0000313" key="1">
    <source>
        <dbReference type="EMBL" id="KAF2174940.1"/>
    </source>
</evidence>
<dbReference type="AlphaFoldDB" id="A0A6A6DAF8"/>
<dbReference type="PANTHER" id="PTHR47843:SF5">
    <property type="entry name" value="BTB_POZ DOMAIN PROTEIN"/>
    <property type="match status" value="1"/>
</dbReference>
<dbReference type="PANTHER" id="PTHR47843">
    <property type="entry name" value="BTB DOMAIN-CONTAINING PROTEIN-RELATED"/>
    <property type="match status" value="1"/>
</dbReference>
<keyword evidence="2" id="KW-1185">Reference proteome</keyword>
<reference evidence="1" key="1">
    <citation type="journal article" date="2020" name="Stud. Mycol.">
        <title>101 Dothideomycetes genomes: a test case for predicting lifestyles and emergence of pathogens.</title>
        <authorList>
            <person name="Haridas S."/>
            <person name="Albert R."/>
            <person name="Binder M."/>
            <person name="Bloem J."/>
            <person name="Labutti K."/>
            <person name="Salamov A."/>
            <person name="Andreopoulos B."/>
            <person name="Baker S."/>
            <person name="Barry K."/>
            <person name="Bills G."/>
            <person name="Bluhm B."/>
            <person name="Cannon C."/>
            <person name="Castanera R."/>
            <person name="Culley D."/>
            <person name="Daum C."/>
            <person name="Ezra D."/>
            <person name="Gonzalez J."/>
            <person name="Henrissat B."/>
            <person name="Kuo A."/>
            <person name="Liang C."/>
            <person name="Lipzen A."/>
            <person name="Lutzoni F."/>
            <person name="Magnuson J."/>
            <person name="Mondo S."/>
            <person name="Nolan M."/>
            <person name="Ohm R."/>
            <person name="Pangilinan J."/>
            <person name="Park H.-J."/>
            <person name="Ramirez L."/>
            <person name="Alfaro M."/>
            <person name="Sun H."/>
            <person name="Tritt A."/>
            <person name="Yoshinaga Y."/>
            <person name="Zwiers L.-H."/>
            <person name="Turgeon B."/>
            <person name="Goodwin S."/>
            <person name="Spatafora J."/>
            <person name="Crous P."/>
            <person name="Grigoriev I."/>
        </authorList>
    </citation>
    <scope>NUCLEOTIDE SEQUENCE</scope>
    <source>
        <strain evidence="1">CBS 207.26</strain>
    </source>
</reference>
<evidence type="ECO:0008006" key="3">
    <source>
        <dbReference type="Google" id="ProtNLM"/>
    </source>
</evidence>
<gene>
    <name evidence="1" type="ORF">K469DRAFT_612687</name>
</gene>
<dbReference type="EMBL" id="ML994759">
    <property type="protein sequence ID" value="KAF2174940.1"/>
    <property type="molecule type" value="Genomic_DNA"/>
</dbReference>
<dbReference type="OrthoDB" id="6359816at2759"/>
<name>A0A6A6DAF8_9PEZI</name>